<dbReference type="EMBL" id="BAABFC010000006">
    <property type="protein sequence ID" value="GAA4495352.1"/>
    <property type="molecule type" value="Genomic_DNA"/>
</dbReference>
<evidence type="ECO:0000259" key="5">
    <source>
        <dbReference type="Pfam" id="PF05175"/>
    </source>
</evidence>
<dbReference type="Proteomes" id="UP001501321">
    <property type="component" value="Unassembled WGS sequence"/>
</dbReference>
<dbReference type="PANTHER" id="PTHR47806:SF1">
    <property type="entry name" value="RIBOSOMAL PROTEIN UL3 GLUTAMINE METHYLTRANSFERASE"/>
    <property type="match status" value="1"/>
</dbReference>
<dbReference type="GO" id="GO:0005840">
    <property type="term" value="C:ribosome"/>
    <property type="evidence" value="ECO:0007669"/>
    <property type="project" value="UniProtKB-KW"/>
</dbReference>
<keyword evidence="6" id="KW-0687">Ribonucleoprotein</keyword>
<dbReference type="EC" id="2.1.1.298" evidence="4"/>
<dbReference type="InterPro" id="IPR002052">
    <property type="entry name" value="DNA_methylase_N6_adenine_CS"/>
</dbReference>
<dbReference type="HAMAP" id="MF_02125">
    <property type="entry name" value="L3_methyltr_PrmB"/>
    <property type="match status" value="1"/>
</dbReference>
<dbReference type="SUPFAM" id="SSF53335">
    <property type="entry name" value="S-adenosyl-L-methionine-dependent methyltransferases"/>
    <property type="match status" value="1"/>
</dbReference>
<proteinExistence type="inferred from homology"/>
<evidence type="ECO:0000256" key="4">
    <source>
        <dbReference type="HAMAP-Rule" id="MF_02125"/>
    </source>
</evidence>
<dbReference type="NCBIfam" id="TIGR00536">
    <property type="entry name" value="hemK_fam"/>
    <property type="match status" value="1"/>
</dbReference>
<reference evidence="7" key="1">
    <citation type="journal article" date="2019" name="Int. J. Syst. Evol. Microbiol.">
        <title>The Global Catalogue of Microorganisms (GCM) 10K type strain sequencing project: providing services to taxonomists for standard genome sequencing and annotation.</title>
        <authorList>
            <consortium name="The Broad Institute Genomics Platform"/>
            <consortium name="The Broad Institute Genome Sequencing Center for Infectious Disease"/>
            <person name="Wu L."/>
            <person name="Ma J."/>
        </authorList>
    </citation>
    <scope>NUCLEOTIDE SEQUENCE [LARGE SCALE GENOMIC DNA]</scope>
    <source>
        <strain evidence="7">JCM 32226</strain>
    </source>
</reference>
<feature type="domain" description="Methyltransferase small" evidence="5">
    <location>
        <begin position="132"/>
        <end position="221"/>
    </location>
</feature>
<keyword evidence="3 4" id="KW-0949">S-adenosyl-L-methionine</keyword>
<dbReference type="InterPro" id="IPR004556">
    <property type="entry name" value="HemK-like"/>
</dbReference>
<comment type="catalytic activity">
    <reaction evidence="4">
        <text>L-glutaminyl-[ribosomal protein uL3] + S-adenosyl-L-methionine = N(5)-methyl-L-glutaminyl-[ribosomal protein uL3] + S-adenosyl-L-homocysteine + H(+)</text>
        <dbReference type="Rhea" id="RHEA:45020"/>
        <dbReference type="Rhea" id="RHEA-COMP:11063"/>
        <dbReference type="Rhea" id="RHEA-COMP:11064"/>
        <dbReference type="ChEBI" id="CHEBI:15378"/>
        <dbReference type="ChEBI" id="CHEBI:30011"/>
        <dbReference type="ChEBI" id="CHEBI:57856"/>
        <dbReference type="ChEBI" id="CHEBI:59789"/>
        <dbReference type="ChEBI" id="CHEBI:61891"/>
        <dbReference type="EC" id="2.1.1.298"/>
    </reaction>
</comment>
<dbReference type="PIRSF" id="PIRSF037167">
    <property type="entry name" value="Mtase_YfcB_prd"/>
    <property type="match status" value="1"/>
</dbReference>
<dbReference type="NCBIfam" id="TIGR03533">
    <property type="entry name" value="L3_gln_methyl"/>
    <property type="match status" value="1"/>
</dbReference>
<dbReference type="PANTHER" id="PTHR47806">
    <property type="entry name" value="50S RIBOSOMAL PROTEIN L3 GLUTAMINE METHYLTRANSFERASE"/>
    <property type="match status" value="1"/>
</dbReference>
<keyword evidence="2 4" id="KW-0808">Transferase</keyword>
<evidence type="ECO:0000313" key="7">
    <source>
        <dbReference type="Proteomes" id="UP001501321"/>
    </source>
</evidence>
<dbReference type="PROSITE" id="PS00092">
    <property type="entry name" value="N6_MTASE"/>
    <property type="match status" value="1"/>
</dbReference>
<comment type="similarity">
    <text evidence="4">Belongs to the protein N5-glutamine methyltransferase family. PrmB subfamily.</text>
</comment>
<keyword evidence="1 4" id="KW-0489">Methyltransferase</keyword>
<dbReference type="InterPro" id="IPR029063">
    <property type="entry name" value="SAM-dependent_MTases_sf"/>
</dbReference>
<keyword evidence="7" id="KW-1185">Reference proteome</keyword>
<comment type="caution">
    <text evidence="6">The sequence shown here is derived from an EMBL/GenBank/DDBJ whole genome shotgun (WGS) entry which is preliminary data.</text>
</comment>
<sequence length="311" mass="34792">MDKLFIDEAVSELRTVNDMMRWAVSCFNEAGLFYGHGTDNGWDEAVQLMLPSLHLPPFISDDIKAARLTRSERQLLAELVARRVEERLPAPYLTNKAWFAGLEFYVDERVIVPRSPIAELIAQRFTPWLQGEPRRIMDLCTGSGCIAIALAYAFPEAEVDALDISVDALNVAEINIQHHGLEERVIPIVSDVWQALPAGDQYDLIVSNPPYVDEEDMADLPDEFHHEPELALASGFDGLDLTRQILARAADFLTDDGLLVVEVGNSQVHLSAQYPQVPFTWVEFEQGGHGVFVLTKAQLLAHRDLFVTEPS</sequence>
<dbReference type="CDD" id="cd02440">
    <property type="entry name" value="AdoMet_MTases"/>
    <property type="match status" value="1"/>
</dbReference>
<dbReference type="RefSeq" id="WP_345010382.1">
    <property type="nucleotide sequence ID" value="NZ_BAABFC010000006.1"/>
</dbReference>
<evidence type="ECO:0000256" key="3">
    <source>
        <dbReference type="ARBA" id="ARBA00022691"/>
    </source>
</evidence>
<evidence type="ECO:0000256" key="1">
    <source>
        <dbReference type="ARBA" id="ARBA00022603"/>
    </source>
</evidence>
<gene>
    <name evidence="4 6" type="primary">prmB</name>
    <name evidence="6" type="ORF">GCM10023095_08360</name>
</gene>
<evidence type="ECO:0000313" key="6">
    <source>
        <dbReference type="EMBL" id="GAA4495352.1"/>
    </source>
</evidence>
<dbReference type="Gene3D" id="3.40.50.150">
    <property type="entry name" value="Vaccinia Virus protein VP39"/>
    <property type="match status" value="1"/>
</dbReference>
<dbReference type="InterPro" id="IPR017127">
    <property type="entry name" value="Ribosome_uL3_MTase"/>
</dbReference>
<accession>A0ABP8PYV2</accession>
<comment type="function">
    <text evidence="4">Methylates ribosomal protein uL3 on a specific glutamine residue.</text>
</comment>
<protein>
    <recommendedName>
        <fullName evidence="4">Ribosomal protein uL3 glutamine methyltransferase</fullName>
        <shortName evidence="4">uL3 MTase</shortName>
        <ecNumber evidence="4">2.1.1.298</ecNumber>
    </recommendedName>
    <alternativeName>
        <fullName evidence="4">N5-glutamine methyltransferase PrmB</fullName>
    </alternativeName>
</protein>
<dbReference type="GO" id="GO:0008168">
    <property type="term" value="F:methyltransferase activity"/>
    <property type="evidence" value="ECO:0007669"/>
    <property type="project" value="UniProtKB-KW"/>
</dbReference>
<evidence type="ECO:0000256" key="2">
    <source>
        <dbReference type="ARBA" id="ARBA00022679"/>
    </source>
</evidence>
<organism evidence="6 7">
    <name type="scientific">Pseudaeromonas paramecii</name>
    <dbReference type="NCBI Taxonomy" id="2138166"/>
    <lineage>
        <taxon>Bacteria</taxon>
        <taxon>Pseudomonadati</taxon>
        <taxon>Pseudomonadota</taxon>
        <taxon>Gammaproteobacteria</taxon>
        <taxon>Aeromonadales</taxon>
        <taxon>Aeromonadaceae</taxon>
        <taxon>Pseudaeromonas</taxon>
    </lineage>
</organism>
<dbReference type="Pfam" id="PF05175">
    <property type="entry name" value="MTS"/>
    <property type="match status" value="1"/>
</dbReference>
<keyword evidence="6" id="KW-0689">Ribosomal protein</keyword>
<dbReference type="GO" id="GO:0032259">
    <property type="term" value="P:methylation"/>
    <property type="evidence" value="ECO:0007669"/>
    <property type="project" value="UniProtKB-KW"/>
</dbReference>
<dbReference type="InterPro" id="IPR007848">
    <property type="entry name" value="Small_mtfrase_dom"/>
</dbReference>
<name>A0ABP8PYV2_9GAMM</name>